<dbReference type="KEGG" id="aep:AMC99_00318"/>
<sequence>MQFDFFPSKSLTFYLGRLFIARILAVLVMLVLVLMMLDLLAKSGDILAVAGNGQGELLTYAGLRIPQLIQRFVPYAVLLATIITLVALNQNSEVIAMKAAGLSAHQVLAPLLLTAGIVSVASFAFNERIVTRATATLKAWEAAEFGPVPEAGASTIRANVYLTDGTNVLTATNVTGIGENTVMSDVTWYERRPGGMISQRSRAEKATYANPGWKLENVEQFDVGRADTKTLESLTVGEGLTLDQIELETVDPDAEDFFTLSRSIDAYEAAGRRTSELRAKWWHKISGPLSAFLMPLLGAVAAFGLARSGQLFLRAIIGMALGFAYFVVDNAALAMGSFGGYPPFLAAWGPFLLFLLIGETVLVRTEE</sequence>
<reference evidence="7 8" key="1">
    <citation type="submission" date="2015-09" db="EMBL/GenBank/DDBJ databases">
        <title>Complete genome sequence of a benzo[a]pyrene-degrading bacterium Altererythrobacter epoxidivorans CGMCC 1.7731T.</title>
        <authorList>
            <person name="Li Z."/>
            <person name="Cheng H."/>
            <person name="Huo Y."/>
            <person name="Xu X."/>
        </authorList>
    </citation>
    <scope>NUCLEOTIDE SEQUENCE [LARGE SCALE GENOMIC DNA]</scope>
    <source>
        <strain evidence="7 8">CGMCC 1.7731</strain>
    </source>
</reference>
<name>A0A0M4MRK8_9SPHN</name>
<comment type="subcellular location">
    <subcellularLocation>
        <location evidence="1">Cell membrane</location>
        <topology evidence="1">Multi-pass membrane protein</topology>
    </subcellularLocation>
</comment>
<feature type="transmembrane region" description="Helical" evidence="6">
    <location>
        <begin position="20"/>
        <end position="41"/>
    </location>
</feature>
<dbReference type="PATRIC" id="fig|361183.4.peg.319"/>
<dbReference type="GO" id="GO:0055085">
    <property type="term" value="P:transmembrane transport"/>
    <property type="evidence" value="ECO:0007669"/>
    <property type="project" value="InterPro"/>
</dbReference>
<keyword evidence="4 6" id="KW-1133">Transmembrane helix</keyword>
<evidence type="ECO:0000256" key="3">
    <source>
        <dbReference type="ARBA" id="ARBA00022692"/>
    </source>
</evidence>
<feature type="transmembrane region" description="Helical" evidence="6">
    <location>
        <begin position="311"/>
        <end position="328"/>
    </location>
</feature>
<dbReference type="Pfam" id="PF03739">
    <property type="entry name" value="LptF_LptG"/>
    <property type="match status" value="1"/>
</dbReference>
<keyword evidence="8" id="KW-1185">Reference proteome</keyword>
<evidence type="ECO:0000313" key="7">
    <source>
        <dbReference type="EMBL" id="ALE15633.1"/>
    </source>
</evidence>
<evidence type="ECO:0000313" key="8">
    <source>
        <dbReference type="Proteomes" id="UP000057938"/>
    </source>
</evidence>
<evidence type="ECO:0000256" key="6">
    <source>
        <dbReference type="SAM" id="Phobius"/>
    </source>
</evidence>
<dbReference type="Proteomes" id="UP000057938">
    <property type="component" value="Chromosome"/>
</dbReference>
<dbReference type="GO" id="GO:0043190">
    <property type="term" value="C:ATP-binding cassette (ABC) transporter complex"/>
    <property type="evidence" value="ECO:0007669"/>
    <property type="project" value="InterPro"/>
</dbReference>
<dbReference type="STRING" id="361183.AMC99_00318"/>
<evidence type="ECO:0000256" key="4">
    <source>
        <dbReference type="ARBA" id="ARBA00022989"/>
    </source>
</evidence>
<dbReference type="RefSeq" id="WP_061921913.1">
    <property type="nucleotide sequence ID" value="NZ_CP012669.1"/>
</dbReference>
<protein>
    <submittedName>
        <fullName evidence="7">Putative Permease</fullName>
    </submittedName>
</protein>
<dbReference type="GO" id="GO:0015920">
    <property type="term" value="P:lipopolysaccharide transport"/>
    <property type="evidence" value="ECO:0007669"/>
    <property type="project" value="TreeGrafter"/>
</dbReference>
<evidence type="ECO:0000256" key="5">
    <source>
        <dbReference type="ARBA" id="ARBA00023136"/>
    </source>
</evidence>
<evidence type="ECO:0000256" key="1">
    <source>
        <dbReference type="ARBA" id="ARBA00004651"/>
    </source>
</evidence>
<dbReference type="NCBIfam" id="TIGR04408">
    <property type="entry name" value="LptG_lptG"/>
    <property type="match status" value="1"/>
</dbReference>
<dbReference type="PANTHER" id="PTHR33529:SF2">
    <property type="entry name" value="LIPOPOLYSACCHARIDE EXPORT SYSTEM PERMEASE PROTEIN LPTG"/>
    <property type="match status" value="1"/>
</dbReference>
<feature type="transmembrane region" description="Helical" evidence="6">
    <location>
        <begin position="340"/>
        <end position="358"/>
    </location>
</feature>
<evidence type="ECO:0000256" key="2">
    <source>
        <dbReference type="ARBA" id="ARBA00022475"/>
    </source>
</evidence>
<proteinExistence type="predicted"/>
<dbReference type="PANTHER" id="PTHR33529">
    <property type="entry name" value="SLR0882 PROTEIN-RELATED"/>
    <property type="match status" value="1"/>
</dbReference>
<organism evidence="7 8">
    <name type="scientific">Altererythrobacter epoxidivorans</name>
    <dbReference type="NCBI Taxonomy" id="361183"/>
    <lineage>
        <taxon>Bacteria</taxon>
        <taxon>Pseudomonadati</taxon>
        <taxon>Pseudomonadota</taxon>
        <taxon>Alphaproteobacteria</taxon>
        <taxon>Sphingomonadales</taxon>
        <taxon>Erythrobacteraceae</taxon>
        <taxon>Altererythrobacter</taxon>
    </lineage>
</organism>
<keyword evidence="3 6" id="KW-0812">Transmembrane</keyword>
<keyword evidence="2" id="KW-1003">Cell membrane</keyword>
<feature type="transmembrane region" description="Helical" evidence="6">
    <location>
        <begin position="108"/>
        <end position="125"/>
    </location>
</feature>
<gene>
    <name evidence="7" type="ORF">AMC99_00318</name>
</gene>
<dbReference type="EMBL" id="CP012669">
    <property type="protein sequence ID" value="ALE15633.1"/>
    <property type="molecule type" value="Genomic_DNA"/>
</dbReference>
<feature type="transmembrane region" description="Helical" evidence="6">
    <location>
        <begin position="285"/>
        <end position="305"/>
    </location>
</feature>
<dbReference type="OrthoDB" id="9798468at2"/>
<feature type="transmembrane region" description="Helical" evidence="6">
    <location>
        <begin position="72"/>
        <end position="88"/>
    </location>
</feature>
<keyword evidence="5 6" id="KW-0472">Membrane</keyword>
<dbReference type="InterPro" id="IPR005495">
    <property type="entry name" value="LptG/LptF_permease"/>
</dbReference>
<dbReference type="InterPro" id="IPR030923">
    <property type="entry name" value="LptG"/>
</dbReference>
<accession>A0A0M4MRK8</accession>
<dbReference type="AlphaFoldDB" id="A0A0M4MRK8"/>